<dbReference type="EC" id="2.5.1.25" evidence="1"/>
<dbReference type="PANTHER" id="PTHR21392">
    <property type="entry name" value="TRNA-URIDINE AMINOCARBOXYPROPYLTRANSFERASE 2"/>
    <property type="match status" value="1"/>
</dbReference>
<evidence type="ECO:0000256" key="3">
    <source>
        <dbReference type="ARBA" id="ARBA00022691"/>
    </source>
</evidence>
<evidence type="ECO:0000256" key="2">
    <source>
        <dbReference type="ARBA" id="ARBA00022679"/>
    </source>
</evidence>
<evidence type="ECO:0000256" key="6">
    <source>
        <dbReference type="ARBA" id="ARBA00048718"/>
    </source>
</evidence>
<sequence length="258" mass="29171">MKYYNMYNEVDVLADLSGIPPDPPLMRSVCNQCERPSSVCYCMSIPNPPLKPSSRIILLQHPAEEKRCLRTAPMLQLGLEQGKCLTFRGKYFPGRHTELVDILNLDNTLLLYPSSSAIEISAVHEHCDKASYNLVIIDGTWPQAKAIYVGSPILHKLKQVKLLISDISNYIIRTQPSDGCLSTLETAAYALAVLEKDDMYKEKLVEPLKTMCEFQLKNGAVSHQSKEFRIKNNSYPKLIGKRLNKVLREAEVMKTRIS</sequence>
<evidence type="ECO:0000259" key="7">
    <source>
        <dbReference type="SMART" id="SM01144"/>
    </source>
</evidence>
<dbReference type="EMBL" id="CAACVG010001656">
    <property type="protein sequence ID" value="VEN35497.1"/>
    <property type="molecule type" value="Genomic_DNA"/>
</dbReference>
<evidence type="ECO:0000256" key="1">
    <source>
        <dbReference type="ARBA" id="ARBA00012386"/>
    </source>
</evidence>
<dbReference type="OrthoDB" id="408541at2759"/>
<dbReference type="InterPro" id="IPR039262">
    <property type="entry name" value="DTWD2/TAPT"/>
</dbReference>
<dbReference type="PANTHER" id="PTHR21392:SF0">
    <property type="entry name" value="TRNA-URIDINE AMINOCARBOXYPROPYLTRANSFERASE 2"/>
    <property type="match status" value="1"/>
</dbReference>
<evidence type="ECO:0000256" key="5">
    <source>
        <dbReference type="ARBA" id="ARBA00034489"/>
    </source>
</evidence>
<dbReference type="GO" id="GO:0016432">
    <property type="term" value="F:tRNA-uridine aminocarboxypropyltransferase activity"/>
    <property type="evidence" value="ECO:0007669"/>
    <property type="project" value="UniProtKB-EC"/>
</dbReference>
<dbReference type="Proteomes" id="UP000410492">
    <property type="component" value="Unassembled WGS sequence"/>
</dbReference>
<accession>A0A653BIS4</accession>
<proteinExistence type="inferred from homology"/>
<keyword evidence="9" id="KW-1185">Reference proteome</keyword>
<evidence type="ECO:0000313" key="8">
    <source>
        <dbReference type="EMBL" id="VEN35497.1"/>
    </source>
</evidence>
<dbReference type="GO" id="GO:0008033">
    <property type="term" value="P:tRNA processing"/>
    <property type="evidence" value="ECO:0007669"/>
    <property type="project" value="UniProtKB-KW"/>
</dbReference>
<reference evidence="8 9" key="1">
    <citation type="submission" date="2019-01" db="EMBL/GenBank/DDBJ databases">
        <authorList>
            <person name="Sayadi A."/>
        </authorList>
    </citation>
    <scope>NUCLEOTIDE SEQUENCE [LARGE SCALE GENOMIC DNA]</scope>
</reference>
<keyword evidence="4" id="KW-0819">tRNA processing</keyword>
<name>A0A653BIS4_CALMS</name>
<feature type="domain" description="DTW" evidence="7">
    <location>
        <begin position="26"/>
        <end position="220"/>
    </location>
</feature>
<dbReference type="Pfam" id="PF03942">
    <property type="entry name" value="DTW"/>
    <property type="match status" value="1"/>
</dbReference>
<organism evidence="8 9">
    <name type="scientific">Callosobruchus maculatus</name>
    <name type="common">Southern cowpea weevil</name>
    <name type="synonym">Pulse bruchid</name>
    <dbReference type="NCBI Taxonomy" id="64391"/>
    <lineage>
        <taxon>Eukaryota</taxon>
        <taxon>Metazoa</taxon>
        <taxon>Ecdysozoa</taxon>
        <taxon>Arthropoda</taxon>
        <taxon>Hexapoda</taxon>
        <taxon>Insecta</taxon>
        <taxon>Pterygota</taxon>
        <taxon>Neoptera</taxon>
        <taxon>Endopterygota</taxon>
        <taxon>Coleoptera</taxon>
        <taxon>Polyphaga</taxon>
        <taxon>Cucujiformia</taxon>
        <taxon>Chrysomeloidea</taxon>
        <taxon>Chrysomelidae</taxon>
        <taxon>Bruchinae</taxon>
        <taxon>Bruchini</taxon>
        <taxon>Callosobruchus</taxon>
    </lineage>
</organism>
<keyword evidence="2" id="KW-0808">Transferase</keyword>
<gene>
    <name evidence="8" type="ORF">CALMAC_LOCUS1403</name>
</gene>
<dbReference type="AlphaFoldDB" id="A0A653BIS4"/>
<evidence type="ECO:0000313" key="9">
    <source>
        <dbReference type="Proteomes" id="UP000410492"/>
    </source>
</evidence>
<protein>
    <recommendedName>
        <fullName evidence="1">tRNA-uridine aminocarboxypropyltransferase</fullName>
        <ecNumber evidence="1">2.5.1.25</ecNumber>
    </recommendedName>
</protein>
<keyword evidence="3" id="KW-0949">S-adenosyl-L-methionine</keyword>
<comment type="catalytic activity">
    <reaction evidence="6">
        <text>a uridine in tRNA + S-adenosyl-L-methionine = a 3-[(3S)-3-amino-3-carboxypropyl]uridine in tRNA + S-methyl-5'-thioadenosine + H(+)</text>
        <dbReference type="Rhea" id="RHEA:62432"/>
        <dbReference type="Rhea" id="RHEA-COMP:13339"/>
        <dbReference type="Rhea" id="RHEA-COMP:16092"/>
        <dbReference type="ChEBI" id="CHEBI:15378"/>
        <dbReference type="ChEBI" id="CHEBI:17509"/>
        <dbReference type="ChEBI" id="CHEBI:59789"/>
        <dbReference type="ChEBI" id="CHEBI:65315"/>
        <dbReference type="ChEBI" id="CHEBI:82930"/>
        <dbReference type="EC" id="2.5.1.25"/>
    </reaction>
</comment>
<dbReference type="SMART" id="SM01144">
    <property type="entry name" value="DTW"/>
    <property type="match status" value="1"/>
</dbReference>
<comment type="similarity">
    <text evidence="5">Belongs to the TDD superfamily. DTWD2 family.</text>
</comment>
<dbReference type="InterPro" id="IPR005636">
    <property type="entry name" value="DTW"/>
</dbReference>
<evidence type="ECO:0000256" key="4">
    <source>
        <dbReference type="ARBA" id="ARBA00022694"/>
    </source>
</evidence>